<dbReference type="InterPro" id="IPR000421">
    <property type="entry name" value="FA58C"/>
</dbReference>
<dbReference type="Gene3D" id="2.60.120.260">
    <property type="entry name" value="Galactose-binding domain-like"/>
    <property type="match status" value="1"/>
</dbReference>
<reference evidence="2 3" key="1">
    <citation type="submission" date="2019-10" db="EMBL/GenBank/DDBJ databases">
        <title>Description of Paenibacillus terricola sp. nov.</title>
        <authorList>
            <person name="Carlier A."/>
            <person name="Qi S."/>
        </authorList>
    </citation>
    <scope>NUCLEOTIDE SEQUENCE [LARGE SCALE GENOMIC DNA]</scope>
    <source>
        <strain evidence="2 3">LMG 31459</strain>
    </source>
</reference>
<dbReference type="Proteomes" id="UP000596857">
    <property type="component" value="Unassembled WGS sequence"/>
</dbReference>
<feature type="domain" description="F5/8 type C" evidence="1">
    <location>
        <begin position="21"/>
        <end position="168"/>
    </location>
</feature>
<dbReference type="Pfam" id="PF07550">
    <property type="entry name" value="Shr-like_HID"/>
    <property type="match status" value="1"/>
</dbReference>
<evidence type="ECO:0000259" key="1">
    <source>
        <dbReference type="PROSITE" id="PS50022"/>
    </source>
</evidence>
<evidence type="ECO:0000313" key="2">
    <source>
        <dbReference type="EMBL" id="NOU80759.1"/>
    </source>
</evidence>
<dbReference type="PROSITE" id="PS50022">
    <property type="entry name" value="FA58C_3"/>
    <property type="match status" value="1"/>
</dbReference>
<dbReference type="EMBL" id="WHOB01000055">
    <property type="protein sequence ID" value="NOU80759.1"/>
    <property type="molecule type" value="Genomic_DNA"/>
</dbReference>
<organism evidence="2 3">
    <name type="scientific">Paenibacillus phytohabitans</name>
    <dbReference type="NCBI Taxonomy" id="2654978"/>
    <lineage>
        <taxon>Bacteria</taxon>
        <taxon>Bacillati</taxon>
        <taxon>Bacillota</taxon>
        <taxon>Bacilli</taxon>
        <taxon>Bacillales</taxon>
        <taxon>Paenibacillaceae</taxon>
        <taxon>Paenibacillus</taxon>
    </lineage>
</organism>
<keyword evidence="3" id="KW-1185">Reference proteome</keyword>
<dbReference type="InterPro" id="IPR011432">
    <property type="entry name" value="Shr-like_HID"/>
</dbReference>
<accession>A0ABX1YJU7</accession>
<gene>
    <name evidence="2" type="ORF">GC101_18000</name>
</gene>
<dbReference type="SUPFAM" id="SSF49785">
    <property type="entry name" value="Galactose-binding domain-like"/>
    <property type="match status" value="1"/>
</dbReference>
<evidence type="ECO:0000313" key="3">
    <source>
        <dbReference type="Proteomes" id="UP000596857"/>
    </source>
</evidence>
<proteinExistence type="predicted"/>
<dbReference type="InterPro" id="IPR008979">
    <property type="entry name" value="Galactose-bd-like_sf"/>
</dbReference>
<sequence length="168" mass="17746">MTAGKITLNTALFPAAKTYAVTVTAAGYNDASVQQVITGGTPPSVNLALNKAVTASENPKQPAAGAVDGDPGTRWESAFSDPQWIQVDLGSAQTVSRVLLNWEGAYAKSYTIETSADGTNWTTAYSAATGDGELDDISFTPVSARYVKVNGTERGTQYGYSLWEMSVY</sequence>
<dbReference type="Pfam" id="PF00754">
    <property type="entry name" value="F5_F8_type_C"/>
    <property type="match status" value="1"/>
</dbReference>
<name>A0ABX1YJU7_9BACL</name>
<comment type="caution">
    <text evidence="2">The sequence shown here is derived from an EMBL/GenBank/DDBJ whole genome shotgun (WGS) entry which is preliminary data.</text>
</comment>
<protein>
    <submittedName>
        <fullName evidence="2">DUF1533 domain-containing protein</fullName>
    </submittedName>
</protein>